<gene>
    <name evidence="1" type="primary">IFT46</name>
</gene>
<keyword evidence="1" id="KW-0969">Cilium</keyword>
<reference evidence="1" key="1">
    <citation type="submission" date="2016-05" db="EMBL/GenBank/DDBJ databases">
        <authorList>
            <person name="Lavstsen T."/>
            <person name="Jespersen J.S."/>
        </authorList>
    </citation>
    <scope>NUCLEOTIDE SEQUENCE</scope>
    <source>
        <tissue evidence="1">Brain</tissue>
    </source>
</reference>
<proteinExistence type="predicted"/>
<organism evidence="1">
    <name type="scientific">Nothobranchius rachovii</name>
    <name type="common">bluefin notho</name>
    <dbReference type="NCBI Taxonomy" id="451742"/>
    <lineage>
        <taxon>Eukaryota</taxon>
        <taxon>Metazoa</taxon>
        <taxon>Chordata</taxon>
        <taxon>Craniata</taxon>
        <taxon>Vertebrata</taxon>
        <taxon>Euteleostomi</taxon>
        <taxon>Actinopterygii</taxon>
        <taxon>Neopterygii</taxon>
        <taxon>Teleostei</taxon>
        <taxon>Neoteleostei</taxon>
        <taxon>Acanthomorphata</taxon>
        <taxon>Ovalentaria</taxon>
        <taxon>Atherinomorphae</taxon>
        <taxon>Cyprinodontiformes</taxon>
        <taxon>Nothobranchiidae</taxon>
        <taxon>Nothobranchius</taxon>
    </lineage>
</organism>
<name>A0A1A8P1T5_9TELE</name>
<feature type="non-terminal residue" evidence="1">
    <location>
        <position position="1"/>
    </location>
</feature>
<feature type="non-terminal residue" evidence="1">
    <location>
        <position position="58"/>
    </location>
</feature>
<evidence type="ECO:0000313" key="1">
    <source>
        <dbReference type="EMBL" id="SBR74957.1"/>
    </source>
</evidence>
<accession>A0A1A8P1T5</accession>
<dbReference type="EMBL" id="HAEH01004835">
    <property type="protein sequence ID" value="SBR74957.1"/>
    <property type="molecule type" value="Transcribed_RNA"/>
</dbReference>
<reference evidence="1" key="2">
    <citation type="submission" date="2016-06" db="EMBL/GenBank/DDBJ databases">
        <title>The genome of a short-lived fish provides insights into sex chromosome evolution and the genetic control of aging.</title>
        <authorList>
            <person name="Reichwald K."/>
            <person name="Felder M."/>
            <person name="Petzold A."/>
            <person name="Koch P."/>
            <person name="Groth M."/>
            <person name="Platzer M."/>
        </authorList>
    </citation>
    <scope>NUCLEOTIDE SEQUENCE</scope>
    <source>
        <tissue evidence="1">Brain</tissue>
    </source>
</reference>
<keyword evidence="1" id="KW-0282">Flagellum</keyword>
<keyword evidence="1" id="KW-0966">Cell projection</keyword>
<protein>
    <submittedName>
        <fullName evidence="1">Intraflagellar transport 46 homolog</fullName>
    </submittedName>
</protein>
<sequence length="58" mass="6135">FPDDMGAVLPKSGVGNLLPSKSHYYPFPTVKKTLGATAAAALWAGPTLRQQRAALTDH</sequence>
<dbReference type="AlphaFoldDB" id="A0A1A8P1T5"/>